<evidence type="ECO:0000313" key="2">
    <source>
        <dbReference type="Proteomes" id="UP000028878"/>
    </source>
</evidence>
<dbReference type="Proteomes" id="UP000028878">
    <property type="component" value="Unassembled WGS sequence"/>
</dbReference>
<name>A0A1L1PTE9_HYDIT</name>
<sequence length="178" mass="19068">MAIGLLGVAGLQLASVRYQQTSTLRTQALQHADFLIEKIRVNNSNLLSSNLAAALAAPETAYLAEDEYEDANTLPDDPSCGLAAQAACTPAQAAQRDLREWRQTLERELPGGRGSIFRVADGATVQPNARLVVVMWREKAELVTDNAAGADADEVVDETCPGDDPPPGIRCLNLWVSP</sequence>
<dbReference type="AlphaFoldDB" id="A0A1L1PTE9"/>
<proteinExistence type="predicted"/>
<gene>
    <name evidence="1" type="ORF">BN948_04649</name>
</gene>
<dbReference type="InterPro" id="IPR013362">
    <property type="entry name" value="Pilus_4_PilV"/>
</dbReference>
<organism evidence="1 2">
    <name type="scientific">Hydrogenophaga intermedia</name>
    <dbReference type="NCBI Taxonomy" id="65786"/>
    <lineage>
        <taxon>Bacteria</taxon>
        <taxon>Pseudomonadati</taxon>
        <taxon>Pseudomonadota</taxon>
        <taxon>Betaproteobacteria</taxon>
        <taxon>Burkholderiales</taxon>
        <taxon>Comamonadaceae</taxon>
        <taxon>Hydrogenophaga</taxon>
    </lineage>
</organism>
<reference evidence="2" key="2">
    <citation type="submission" date="2014-11" db="EMBL/GenBank/DDBJ databases">
        <title>Draft genome sequence of Hydrogenophaga intermedia S1.</title>
        <authorList>
            <person name="Gan H.M."/>
            <person name="Chew T.H."/>
            <person name="Stolz A."/>
        </authorList>
    </citation>
    <scope>NUCLEOTIDE SEQUENCE [LARGE SCALE GENOMIC DNA]</scope>
    <source>
        <strain evidence="2">S1</strain>
    </source>
</reference>
<dbReference type="NCBIfam" id="TIGR02523">
    <property type="entry name" value="type_IV_pilV"/>
    <property type="match status" value="1"/>
</dbReference>
<evidence type="ECO:0000313" key="1">
    <source>
        <dbReference type="EMBL" id="CDN90207.1"/>
    </source>
</evidence>
<reference evidence="2" key="1">
    <citation type="submission" date="2014-02" db="EMBL/GenBank/DDBJ databases">
        <authorList>
            <person name="Gan H."/>
        </authorList>
    </citation>
    <scope>NUCLEOTIDE SEQUENCE [LARGE SCALE GENOMIC DNA]</scope>
    <source>
        <strain evidence="2">S1</strain>
    </source>
</reference>
<dbReference type="EMBL" id="CCAE010000070">
    <property type="protein sequence ID" value="CDN90207.1"/>
    <property type="molecule type" value="Genomic_DNA"/>
</dbReference>
<accession>A0A1L1PTE9</accession>
<protein>
    <submittedName>
        <fullName evidence="1">Type iv pilus modification protein</fullName>
    </submittedName>
</protein>
<keyword evidence="2" id="KW-1185">Reference proteome</keyword>